<evidence type="ECO:0000256" key="2">
    <source>
        <dbReference type="ARBA" id="ARBA00004196"/>
    </source>
</evidence>
<evidence type="ECO:0000259" key="9">
    <source>
        <dbReference type="PROSITE" id="PS51669"/>
    </source>
</evidence>
<evidence type="ECO:0000256" key="7">
    <source>
        <dbReference type="ARBA" id="ARBA00023004"/>
    </source>
</evidence>
<dbReference type="Pfam" id="PF04879">
    <property type="entry name" value="Molybdop_Fe4S4"/>
    <property type="match status" value="1"/>
</dbReference>
<feature type="domain" description="4Fe-4S Mo/W bis-MGD-type" evidence="9">
    <location>
        <begin position="43"/>
        <end position="99"/>
    </location>
</feature>
<evidence type="ECO:0000256" key="6">
    <source>
        <dbReference type="ARBA" id="ARBA00023002"/>
    </source>
</evidence>
<name>A0A0F9NQ63_9ZZZZ</name>
<dbReference type="PROSITE" id="PS51669">
    <property type="entry name" value="4FE4S_MOW_BIS_MGD"/>
    <property type="match status" value="1"/>
</dbReference>
<evidence type="ECO:0000256" key="8">
    <source>
        <dbReference type="ARBA" id="ARBA00023014"/>
    </source>
</evidence>
<dbReference type="GO" id="GO:0051539">
    <property type="term" value="F:4 iron, 4 sulfur cluster binding"/>
    <property type="evidence" value="ECO:0007669"/>
    <property type="project" value="UniProtKB-KW"/>
</dbReference>
<keyword evidence="4" id="KW-0004">4Fe-4S</keyword>
<organism evidence="10">
    <name type="scientific">marine sediment metagenome</name>
    <dbReference type="NCBI Taxonomy" id="412755"/>
    <lineage>
        <taxon>unclassified sequences</taxon>
        <taxon>metagenomes</taxon>
        <taxon>ecological metagenomes</taxon>
    </lineage>
</organism>
<proteinExistence type="inferred from homology"/>
<dbReference type="Pfam" id="PF00384">
    <property type="entry name" value="Molybdopterin"/>
    <property type="match status" value="1"/>
</dbReference>
<sequence>MSLKRRDFLKIIGGSALSFSLLDCSPSPYHSSIRKGQWSPGVEKWVQTVCQACPGGCGILVRVVDGKAVKIEGNPAHPVNRGRLCPVGQAGLQVLYNPDRIKGPMKKIGGRSSREWRSISWEEAMETLVSKLKELKNSGDTHKLVLLNGEKRGMMDEIFSRFMNVFGSPNYFGDDSNMSLIRAFYLTQGIDSLLAYDFENSNYILS</sequence>
<dbReference type="PANTHER" id="PTHR43598">
    <property type="entry name" value="TUNGSTEN-CONTAINING FORMYLMETHANOFURAN DEHYDROGENASE 2 SUBUNIT B"/>
    <property type="match status" value="1"/>
</dbReference>
<keyword evidence="8" id="KW-0411">Iron-sulfur</keyword>
<dbReference type="SMART" id="SM00926">
    <property type="entry name" value="Molybdop_Fe4S4"/>
    <property type="match status" value="1"/>
</dbReference>
<evidence type="ECO:0000256" key="4">
    <source>
        <dbReference type="ARBA" id="ARBA00022485"/>
    </source>
</evidence>
<evidence type="ECO:0000256" key="5">
    <source>
        <dbReference type="ARBA" id="ARBA00022723"/>
    </source>
</evidence>
<dbReference type="PANTHER" id="PTHR43598:SF5">
    <property type="entry name" value="DMSO REDUCTASE CHAIN A"/>
    <property type="match status" value="1"/>
</dbReference>
<dbReference type="InterPro" id="IPR006963">
    <property type="entry name" value="Mopterin_OxRdtase_4Fe-4S_dom"/>
</dbReference>
<dbReference type="Gene3D" id="3.40.50.740">
    <property type="match status" value="1"/>
</dbReference>
<dbReference type="GO" id="GO:0016491">
    <property type="term" value="F:oxidoreductase activity"/>
    <property type="evidence" value="ECO:0007669"/>
    <property type="project" value="UniProtKB-KW"/>
</dbReference>
<comment type="cofactor">
    <cofactor evidence="1">
        <name>[4Fe-4S] cluster</name>
        <dbReference type="ChEBI" id="CHEBI:49883"/>
    </cofactor>
</comment>
<dbReference type="GO" id="GO:0030313">
    <property type="term" value="C:cell envelope"/>
    <property type="evidence" value="ECO:0007669"/>
    <property type="project" value="UniProtKB-SubCell"/>
</dbReference>
<evidence type="ECO:0000313" key="10">
    <source>
        <dbReference type="EMBL" id="KKM83407.1"/>
    </source>
</evidence>
<dbReference type="Gene3D" id="2.20.25.90">
    <property type="entry name" value="ADC-like domains"/>
    <property type="match status" value="1"/>
</dbReference>
<keyword evidence="7" id="KW-0408">Iron</keyword>
<accession>A0A0F9NQ63</accession>
<dbReference type="AlphaFoldDB" id="A0A0F9NQ63"/>
<feature type="non-terminal residue" evidence="10">
    <location>
        <position position="206"/>
    </location>
</feature>
<dbReference type="InterPro" id="IPR006656">
    <property type="entry name" value="Mopterin_OxRdtase"/>
</dbReference>
<comment type="subcellular location">
    <subcellularLocation>
        <location evidence="2">Cell envelope</location>
    </subcellularLocation>
</comment>
<evidence type="ECO:0000256" key="3">
    <source>
        <dbReference type="ARBA" id="ARBA00010312"/>
    </source>
</evidence>
<protein>
    <recommendedName>
        <fullName evidence="9">4Fe-4S Mo/W bis-MGD-type domain-containing protein</fullName>
    </recommendedName>
</protein>
<gene>
    <name evidence="10" type="ORF">LCGC14_1309810</name>
</gene>
<keyword evidence="5" id="KW-0479">Metal-binding</keyword>
<dbReference type="EMBL" id="LAZR01007719">
    <property type="protein sequence ID" value="KKM83407.1"/>
    <property type="molecule type" value="Genomic_DNA"/>
</dbReference>
<dbReference type="GO" id="GO:0046872">
    <property type="term" value="F:metal ion binding"/>
    <property type="evidence" value="ECO:0007669"/>
    <property type="project" value="UniProtKB-KW"/>
</dbReference>
<keyword evidence="6" id="KW-0560">Oxidoreductase</keyword>
<comment type="caution">
    <text evidence="10">The sequence shown here is derived from an EMBL/GenBank/DDBJ whole genome shotgun (WGS) entry which is preliminary data.</text>
</comment>
<comment type="similarity">
    <text evidence="3">Belongs to the prokaryotic molybdopterin-containing oxidoreductase family.</text>
</comment>
<reference evidence="10" key="1">
    <citation type="journal article" date="2015" name="Nature">
        <title>Complex archaea that bridge the gap between prokaryotes and eukaryotes.</title>
        <authorList>
            <person name="Spang A."/>
            <person name="Saw J.H."/>
            <person name="Jorgensen S.L."/>
            <person name="Zaremba-Niedzwiedzka K."/>
            <person name="Martijn J."/>
            <person name="Lind A.E."/>
            <person name="van Eijk R."/>
            <person name="Schleper C."/>
            <person name="Guy L."/>
            <person name="Ettema T.J."/>
        </authorList>
    </citation>
    <scope>NUCLEOTIDE SEQUENCE</scope>
</reference>
<evidence type="ECO:0000256" key="1">
    <source>
        <dbReference type="ARBA" id="ARBA00001966"/>
    </source>
</evidence>
<dbReference type="SUPFAM" id="SSF53706">
    <property type="entry name" value="Formate dehydrogenase/DMSO reductase, domains 1-3"/>
    <property type="match status" value="1"/>
</dbReference>